<evidence type="ECO:0000259" key="9">
    <source>
        <dbReference type="PROSITE" id="PS50072"/>
    </source>
</evidence>
<dbReference type="PROSITE" id="PS50059">
    <property type="entry name" value="FKBP_PPIASE"/>
    <property type="match status" value="1"/>
</dbReference>
<dbReference type="InterPro" id="IPR002130">
    <property type="entry name" value="Cyclophilin-type_PPIase_dom"/>
</dbReference>
<dbReference type="InterPro" id="IPR001179">
    <property type="entry name" value="PPIase_FKBP_dom"/>
</dbReference>
<comment type="caution">
    <text evidence="10">The sequence shown here is derived from an EMBL/GenBank/DDBJ whole genome shotgun (WGS) entry which is preliminary data.</text>
</comment>
<evidence type="ECO:0000256" key="1">
    <source>
        <dbReference type="ARBA" id="ARBA00000971"/>
    </source>
</evidence>
<evidence type="ECO:0000256" key="2">
    <source>
        <dbReference type="ARBA" id="ARBA00007365"/>
    </source>
</evidence>
<keyword evidence="11" id="KW-1185">Reference proteome</keyword>
<organism evidence="10 11">
    <name type="scientific">Avrilella dinanensis</name>
    <dbReference type="NCBI Taxonomy" id="2008672"/>
    <lineage>
        <taxon>Bacteria</taxon>
        <taxon>Pseudomonadati</taxon>
        <taxon>Bacteroidota</taxon>
        <taxon>Flavobacteriia</taxon>
        <taxon>Flavobacteriales</taxon>
        <taxon>Flavobacteriaceae</taxon>
        <taxon>Avrilella</taxon>
    </lineage>
</organism>
<dbReference type="Pfam" id="PF00160">
    <property type="entry name" value="Pro_isomerase"/>
    <property type="match status" value="1"/>
</dbReference>
<dbReference type="InterPro" id="IPR029000">
    <property type="entry name" value="Cyclophilin-like_dom_sf"/>
</dbReference>
<evidence type="ECO:0000256" key="5">
    <source>
        <dbReference type="ARBA" id="ARBA00023235"/>
    </source>
</evidence>
<evidence type="ECO:0000259" key="8">
    <source>
        <dbReference type="PROSITE" id="PS50059"/>
    </source>
</evidence>
<comment type="similarity">
    <text evidence="2">Belongs to the cyclophilin-type PPIase family.</text>
</comment>
<dbReference type="RefSeq" id="WP_100678447.1">
    <property type="nucleotide sequence ID" value="NZ_NIPO01000001.1"/>
</dbReference>
<name>A0A2M9R7N8_9FLAO</name>
<dbReference type="PRINTS" id="PR00153">
    <property type="entry name" value="CSAPPISMRASE"/>
</dbReference>
<dbReference type="CDD" id="cd00317">
    <property type="entry name" value="cyclophilin"/>
    <property type="match status" value="1"/>
</dbReference>
<keyword evidence="7" id="KW-0732">Signal</keyword>
<keyword evidence="4 6" id="KW-0697">Rotamase</keyword>
<dbReference type="InterPro" id="IPR020892">
    <property type="entry name" value="Cyclophilin-type_PPIase_CS"/>
</dbReference>
<dbReference type="OrthoDB" id="9807797at2"/>
<keyword evidence="5 6" id="KW-0413">Isomerase</keyword>
<dbReference type="PROSITE" id="PS50072">
    <property type="entry name" value="CSA_PPIASE_2"/>
    <property type="match status" value="1"/>
</dbReference>
<dbReference type="AlphaFoldDB" id="A0A2M9R7N8"/>
<dbReference type="EC" id="5.2.1.8" evidence="3 6"/>
<feature type="signal peptide" evidence="7">
    <location>
        <begin position="1"/>
        <end position="20"/>
    </location>
</feature>
<accession>A0A2M9R7N8</accession>
<comment type="catalytic activity">
    <reaction evidence="1 6">
        <text>[protein]-peptidylproline (omega=180) = [protein]-peptidylproline (omega=0)</text>
        <dbReference type="Rhea" id="RHEA:16237"/>
        <dbReference type="Rhea" id="RHEA-COMP:10747"/>
        <dbReference type="Rhea" id="RHEA-COMP:10748"/>
        <dbReference type="ChEBI" id="CHEBI:83833"/>
        <dbReference type="ChEBI" id="CHEBI:83834"/>
        <dbReference type="EC" id="5.2.1.8"/>
    </reaction>
</comment>
<sequence length="351" mass="38779">MKLFKKIFLGLMLIGFTAVAQQKEEGIYARINTEKGNIIIELTYDKTPVTVANFISLAEGTNKSVDKKFAGKKYYDGLNFHRVIKDFMIQGGDPNGNGSGNPGYLFDDEFVDELKHNRAGTLSMANRGPATNGSQFFITHKATPHLDGKHTVFGYVTEGQDVVNAIEQGDKINTITFEYVGKSAEKFKAQKVFADYMKGKEKAEKEKQKKFSKNAKRFAKAEKQAFTTEEGIKIFVTEKGSVEKPQTGDKIFVDYSGYLADGTLFDSSNEKVAEENFSLNLAKKNANAYQPLPYTIGGNQNMIKGFSAGINHLNYGDKALIFIPAALGYGSRAMGSIPANADLVFEIQLIR</sequence>
<evidence type="ECO:0000313" key="11">
    <source>
        <dbReference type="Proteomes" id="UP000231960"/>
    </source>
</evidence>
<dbReference type="GO" id="GO:0003755">
    <property type="term" value="F:peptidyl-prolyl cis-trans isomerase activity"/>
    <property type="evidence" value="ECO:0007669"/>
    <property type="project" value="UniProtKB-KW"/>
</dbReference>
<feature type="chain" id="PRO_5014955190" description="peptidylprolyl isomerase" evidence="7">
    <location>
        <begin position="21"/>
        <end position="351"/>
    </location>
</feature>
<dbReference type="EMBL" id="NIPO01000001">
    <property type="protein sequence ID" value="PJR04888.1"/>
    <property type="molecule type" value="Genomic_DNA"/>
</dbReference>
<dbReference type="InterPro" id="IPR044666">
    <property type="entry name" value="Cyclophilin_A-like"/>
</dbReference>
<feature type="domain" description="PPIase FKBP-type" evidence="8">
    <location>
        <begin position="248"/>
        <end position="351"/>
    </location>
</feature>
<feature type="domain" description="PPIase cyclophilin-type" evidence="9">
    <location>
        <begin position="36"/>
        <end position="168"/>
    </location>
</feature>
<dbReference type="SUPFAM" id="SSF54534">
    <property type="entry name" value="FKBP-like"/>
    <property type="match status" value="1"/>
</dbReference>
<evidence type="ECO:0000256" key="3">
    <source>
        <dbReference type="ARBA" id="ARBA00013194"/>
    </source>
</evidence>
<dbReference type="Gene3D" id="2.40.100.10">
    <property type="entry name" value="Cyclophilin-like"/>
    <property type="match status" value="1"/>
</dbReference>
<dbReference type="Pfam" id="PF00254">
    <property type="entry name" value="FKBP_C"/>
    <property type="match status" value="1"/>
</dbReference>
<evidence type="ECO:0000256" key="4">
    <source>
        <dbReference type="ARBA" id="ARBA00023110"/>
    </source>
</evidence>
<dbReference type="Gene3D" id="3.10.50.40">
    <property type="match status" value="1"/>
</dbReference>
<dbReference type="PANTHER" id="PTHR45625">
    <property type="entry name" value="PEPTIDYL-PROLYL CIS-TRANS ISOMERASE-RELATED"/>
    <property type="match status" value="1"/>
</dbReference>
<gene>
    <name evidence="10" type="ORF">CDL10_10295</name>
</gene>
<evidence type="ECO:0000313" key="10">
    <source>
        <dbReference type="EMBL" id="PJR04888.1"/>
    </source>
</evidence>
<protein>
    <recommendedName>
        <fullName evidence="3 6">peptidylprolyl isomerase</fullName>
        <ecNumber evidence="3 6">5.2.1.8</ecNumber>
    </recommendedName>
</protein>
<evidence type="ECO:0000256" key="7">
    <source>
        <dbReference type="SAM" id="SignalP"/>
    </source>
</evidence>
<evidence type="ECO:0000256" key="6">
    <source>
        <dbReference type="PROSITE-ProRule" id="PRU00277"/>
    </source>
</evidence>
<dbReference type="PANTHER" id="PTHR45625:SF4">
    <property type="entry name" value="PEPTIDYLPROLYL ISOMERASE DOMAIN AND WD REPEAT-CONTAINING PROTEIN 1"/>
    <property type="match status" value="1"/>
</dbReference>
<proteinExistence type="inferred from homology"/>
<dbReference type="InterPro" id="IPR046357">
    <property type="entry name" value="PPIase_dom_sf"/>
</dbReference>
<dbReference type="PROSITE" id="PS00170">
    <property type="entry name" value="CSA_PPIASE_1"/>
    <property type="match status" value="1"/>
</dbReference>
<reference evidence="10 11" key="1">
    <citation type="submission" date="2017-06" db="EMBL/GenBank/DDBJ databases">
        <title>Description of Avrilella dinanensis gen. nov. sp. nov.</title>
        <authorList>
            <person name="Leyer C."/>
            <person name="Sassi M."/>
            <person name="Minet J."/>
            <person name="Kayal S."/>
            <person name="Cattoir V."/>
        </authorList>
    </citation>
    <scope>NUCLEOTIDE SEQUENCE [LARGE SCALE GENOMIC DNA]</scope>
    <source>
        <strain evidence="10 11">UR159</strain>
    </source>
</reference>
<dbReference type="SUPFAM" id="SSF50891">
    <property type="entry name" value="Cyclophilin-like"/>
    <property type="match status" value="1"/>
</dbReference>
<dbReference type="GO" id="GO:0006457">
    <property type="term" value="P:protein folding"/>
    <property type="evidence" value="ECO:0007669"/>
    <property type="project" value="InterPro"/>
</dbReference>
<dbReference type="Proteomes" id="UP000231960">
    <property type="component" value="Unassembled WGS sequence"/>
</dbReference>